<name>A0A395MRR9_9HYPO</name>
<keyword evidence="3" id="KW-1185">Reference proteome</keyword>
<dbReference type="Proteomes" id="UP000265631">
    <property type="component" value="Unassembled WGS sequence"/>
</dbReference>
<dbReference type="GO" id="GO:0016301">
    <property type="term" value="F:kinase activity"/>
    <property type="evidence" value="ECO:0007669"/>
    <property type="project" value="UniProtKB-KW"/>
</dbReference>
<organism evidence="2 3">
    <name type="scientific">Fusarium flagelliforme</name>
    <dbReference type="NCBI Taxonomy" id="2675880"/>
    <lineage>
        <taxon>Eukaryota</taxon>
        <taxon>Fungi</taxon>
        <taxon>Dikarya</taxon>
        <taxon>Ascomycota</taxon>
        <taxon>Pezizomycotina</taxon>
        <taxon>Sordariomycetes</taxon>
        <taxon>Hypocreomycetidae</taxon>
        <taxon>Hypocreales</taxon>
        <taxon>Nectriaceae</taxon>
        <taxon>Fusarium</taxon>
        <taxon>Fusarium incarnatum-equiseti species complex</taxon>
    </lineage>
</organism>
<proteinExistence type="predicted"/>
<accession>A0A395MRR9</accession>
<feature type="region of interest" description="Disordered" evidence="1">
    <location>
        <begin position="1"/>
        <end position="38"/>
    </location>
</feature>
<keyword evidence="2" id="KW-0808">Transferase</keyword>
<evidence type="ECO:0000256" key="1">
    <source>
        <dbReference type="SAM" id="MobiDB-lite"/>
    </source>
</evidence>
<dbReference type="AlphaFoldDB" id="A0A395MRR9"/>
<evidence type="ECO:0000313" key="2">
    <source>
        <dbReference type="EMBL" id="RFN49819.1"/>
    </source>
</evidence>
<protein>
    <submittedName>
        <fullName evidence="2">Cmgc/srpk protein kinase</fullName>
    </submittedName>
</protein>
<gene>
    <name evidence="2" type="ORF">FIE12Z_5967</name>
</gene>
<feature type="compositionally biased region" description="Low complexity" evidence="1">
    <location>
        <begin position="11"/>
        <end position="28"/>
    </location>
</feature>
<keyword evidence="2" id="KW-0418">Kinase</keyword>
<sequence>MNGTQSPDAQKALNANSNGSNSNNSSLAAKKRKKDLKPIITMEGTNQTEEDLKMLANFCASSDIAKKKKKDSMRTEICRLSSHAKHTLRQGTRFAICFCLASAEFNDGLDKANNILFTSLNKTWRGIASPYRAAVKQ</sequence>
<dbReference type="EMBL" id="PXXK01000159">
    <property type="protein sequence ID" value="RFN49819.1"/>
    <property type="molecule type" value="Genomic_DNA"/>
</dbReference>
<comment type="caution">
    <text evidence="2">The sequence shown here is derived from an EMBL/GenBank/DDBJ whole genome shotgun (WGS) entry which is preliminary data.</text>
</comment>
<evidence type="ECO:0000313" key="3">
    <source>
        <dbReference type="Proteomes" id="UP000265631"/>
    </source>
</evidence>
<reference evidence="2 3" key="1">
    <citation type="journal article" date="2018" name="PLoS Pathog.">
        <title>Evolution of structural diversity of trichothecenes, a family of toxins produced by plant pathogenic and entomopathogenic fungi.</title>
        <authorList>
            <person name="Proctor R.H."/>
            <person name="McCormick S.P."/>
            <person name="Kim H.S."/>
            <person name="Cardoza R.E."/>
            <person name="Stanley A.M."/>
            <person name="Lindo L."/>
            <person name="Kelly A."/>
            <person name="Brown D.W."/>
            <person name="Lee T."/>
            <person name="Vaughan M.M."/>
            <person name="Alexander N.J."/>
            <person name="Busman M."/>
            <person name="Gutierrez S."/>
        </authorList>
    </citation>
    <scope>NUCLEOTIDE SEQUENCE [LARGE SCALE GENOMIC DNA]</scope>
    <source>
        <strain evidence="2 3">NRRL 13405</strain>
    </source>
</reference>